<evidence type="ECO:0008006" key="3">
    <source>
        <dbReference type="Google" id="ProtNLM"/>
    </source>
</evidence>
<accession>A0AAV9XAP4</accession>
<evidence type="ECO:0000313" key="2">
    <source>
        <dbReference type="Proteomes" id="UP001365542"/>
    </source>
</evidence>
<dbReference type="EMBL" id="JAVHJO010000006">
    <property type="protein sequence ID" value="KAK6539168.1"/>
    <property type="molecule type" value="Genomic_DNA"/>
</dbReference>
<name>A0AAV9XAP4_9PEZI</name>
<protein>
    <recommendedName>
        <fullName evidence="3">F-box domain-containing protein</fullName>
    </recommendedName>
</protein>
<organism evidence="1 2">
    <name type="scientific">Orbilia ellipsospora</name>
    <dbReference type="NCBI Taxonomy" id="2528407"/>
    <lineage>
        <taxon>Eukaryota</taxon>
        <taxon>Fungi</taxon>
        <taxon>Dikarya</taxon>
        <taxon>Ascomycota</taxon>
        <taxon>Pezizomycotina</taxon>
        <taxon>Orbiliomycetes</taxon>
        <taxon>Orbiliales</taxon>
        <taxon>Orbiliaceae</taxon>
        <taxon>Orbilia</taxon>
    </lineage>
</organism>
<gene>
    <name evidence="1" type="ORF">TWF694_009412</name>
</gene>
<comment type="caution">
    <text evidence="1">The sequence shown here is derived from an EMBL/GenBank/DDBJ whole genome shotgun (WGS) entry which is preliminary data.</text>
</comment>
<proteinExistence type="predicted"/>
<sequence>MATQFPSLPLTHRPTAQRKALPVELQIQVLKECHWTQHPVLSRVCKTWKAIISECLSQRYEAIPGKKNQYYSSYGEGEILIHSSMLNFPLPFNYKSYTIISHLVQPISTQDLGFFGKDPIILWNNTAASVGTYIRHISFPYDSRSNSPTMSPEKPVTVKQFWEGLVYTMDNAHEWFKMLNASKTLFCNWAVWGLERDYDTTGFVILGFEISQYGEQTSRFRWNR</sequence>
<dbReference type="Proteomes" id="UP001365542">
    <property type="component" value="Unassembled WGS sequence"/>
</dbReference>
<evidence type="ECO:0000313" key="1">
    <source>
        <dbReference type="EMBL" id="KAK6539168.1"/>
    </source>
</evidence>
<reference evidence="1 2" key="1">
    <citation type="submission" date="2019-10" db="EMBL/GenBank/DDBJ databases">
        <authorList>
            <person name="Palmer J.M."/>
        </authorList>
    </citation>
    <scope>NUCLEOTIDE SEQUENCE [LARGE SCALE GENOMIC DNA]</scope>
    <source>
        <strain evidence="1 2">TWF694</strain>
    </source>
</reference>
<keyword evidence="2" id="KW-1185">Reference proteome</keyword>
<dbReference type="AlphaFoldDB" id="A0AAV9XAP4"/>